<keyword evidence="5" id="KW-0479">Metal-binding</keyword>
<dbReference type="AlphaFoldDB" id="A0A8C1XKP9"/>
<comment type="similarity">
    <text evidence="2">Belongs to the RNase H family.</text>
</comment>
<dbReference type="InterPro" id="IPR002156">
    <property type="entry name" value="RNaseH_domain"/>
</dbReference>
<keyword evidence="6" id="KW-0255">Endonuclease</keyword>
<evidence type="ECO:0000256" key="4">
    <source>
        <dbReference type="ARBA" id="ARBA00022722"/>
    </source>
</evidence>
<dbReference type="InterPro" id="IPR050092">
    <property type="entry name" value="RNase_H"/>
</dbReference>
<dbReference type="Gene3D" id="3.30.420.10">
    <property type="entry name" value="Ribonuclease H-like superfamily/Ribonuclease H"/>
    <property type="match status" value="1"/>
</dbReference>
<dbReference type="GO" id="GO:0004523">
    <property type="term" value="F:RNA-DNA hybrid ribonuclease activity"/>
    <property type="evidence" value="ECO:0007669"/>
    <property type="project" value="UniProtKB-EC"/>
</dbReference>
<feature type="region of interest" description="Disordered" evidence="8">
    <location>
        <begin position="264"/>
        <end position="284"/>
    </location>
</feature>
<feature type="compositionally biased region" description="Basic and acidic residues" evidence="8">
    <location>
        <begin position="275"/>
        <end position="284"/>
    </location>
</feature>
<proteinExistence type="inferred from homology"/>
<dbReference type="Pfam" id="PF00075">
    <property type="entry name" value="RNase_H"/>
    <property type="match status" value="1"/>
</dbReference>
<feature type="domain" description="RNase H type-1" evidence="9">
    <location>
        <begin position="143"/>
        <end position="284"/>
    </location>
</feature>
<evidence type="ECO:0000313" key="10">
    <source>
        <dbReference type="Ensembl" id="ENSCCRP00015081480.1"/>
    </source>
</evidence>
<name>A0A8C1XKP9_CYPCA</name>
<dbReference type="InterPro" id="IPR036397">
    <property type="entry name" value="RNaseH_sf"/>
</dbReference>
<evidence type="ECO:0000256" key="8">
    <source>
        <dbReference type="SAM" id="MobiDB-lite"/>
    </source>
</evidence>
<evidence type="ECO:0000256" key="1">
    <source>
        <dbReference type="ARBA" id="ARBA00000077"/>
    </source>
</evidence>
<keyword evidence="7" id="KW-0378">Hydrolase</keyword>
<dbReference type="InterPro" id="IPR012337">
    <property type="entry name" value="RNaseH-like_sf"/>
</dbReference>
<accession>A0A8C1XKP9</accession>
<evidence type="ECO:0000256" key="2">
    <source>
        <dbReference type="ARBA" id="ARBA00005300"/>
    </source>
</evidence>
<dbReference type="GO" id="GO:0046872">
    <property type="term" value="F:metal ion binding"/>
    <property type="evidence" value="ECO:0007669"/>
    <property type="project" value="UniProtKB-KW"/>
</dbReference>
<dbReference type="PANTHER" id="PTHR10642:SF26">
    <property type="entry name" value="RIBONUCLEASE H1"/>
    <property type="match status" value="1"/>
</dbReference>
<dbReference type="PROSITE" id="PS50879">
    <property type="entry name" value="RNASE_H_1"/>
    <property type="match status" value="1"/>
</dbReference>
<sequence length="284" mass="32408">MALQSGELERRNDKVPLSVHVTEQDDEAMLTLANYGEKGPIAFLSHQQEPAMKKFSENGAERVLASMTKQLLQLQAIAKEQPIIIFSMAGELARIKKNLVVNQARVNSQKWSQWGMVLGDNQFDWRMIKLKREEKMTKYHDKHQNLPKYFTDGSERAGKVKWGYLVRHDRKLITSQSGEITGTAQLAEVMAVEKALQKAIELGHKEIVLTSDSEYLVDGVQKELETWRVNGFHTARGKPMAHKEQWEKIDKLLQEVNAHFYHQVSHTKQTGEAADGNRESSRST</sequence>
<evidence type="ECO:0000256" key="5">
    <source>
        <dbReference type="ARBA" id="ARBA00022723"/>
    </source>
</evidence>
<comment type="catalytic activity">
    <reaction evidence="1">
        <text>Endonucleolytic cleavage to 5'-phosphomonoester.</text>
        <dbReference type="EC" id="3.1.26.4"/>
    </reaction>
</comment>
<evidence type="ECO:0000256" key="3">
    <source>
        <dbReference type="ARBA" id="ARBA00012180"/>
    </source>
</evidence>
<evidence type="ECO:0000313" key="11">
    <source>
        <dbReference type="Proteomes" id="UP000694700"/>
    </source>
</evidence>
<dbReference type="Ensembl" id="ENSCCRT00015084152.1">
    <property type="protein sequence ID" value="ENSCCRP00015081480.1"/>
    <property type="gene ID" value="ENSCCRG00015032955.1"/>
</dbReference>
<evidence type="ECO:0000256" key="6">
    <source>
        <dbReference type="ARBA" id="ARBA00022759"/>
    </source>
</evidence>
<dbReference type="GO" id="GO:0003676">
    <property type="term" value="F:nucleic acid binding"/>
    <property type="evidence" value="ECO:0007669"/>
    <property type="project" value="InterPro"/>
</dbReference>
<organism evidence="10 11">
    <name type="scientific">Cyprinus carpio</name>
    <name type="common">Common carp</name>
    <dbReference type="NCBI Taxonomy" id="7962"/>
    <lineage>
        <taxon>Eukaryota</taxon>
        <taxon>Metazoa</taxon>
        <taxon>Chordata</taxon>
        <taxon>Craniata</taxon>
        <taxon>Vertebrata</taxon>
        <taxon>Euteleostomi</taxon>
        <taxon>Actinopterygii</taxon>
        <taxon>Neopterygii</taxon>
        <taxon>Teleostei</taxon>
        <taxon>Ostariophysi</taxon>
        <taxon>Cypriniformes</taxon>
        <taxon>Cyprinidae</taxon>
        <taxon>Cyprininae</taxon>
        <taxon>Cyprinus</taxon>
    </lineage>
</organism>
<keyword evidence="4" id="KW-0540">Nuclease</keyword>
<evidence type="ECO:0000259" key="9">
    <source>
        <dbReference type="PROSITE" id="PS50879"/>
    </source>
</evidence>
<dbReference type="PANTHER" id="PTHR10642">
    <property type="entry name" value="RIBONUCLEASE H1"/>
    <property type="match status" value="1"/>
</dbReference>
<protein>
    <recommendedName>
        <fullName evidence="3">ribonuclease H</fullName>
        <ecNumber evidence="3">3.1.26.4</ecNumber>
    </recommendedName>
</protein>
<evidence type="ECO:0000256" key="7">
    <source>
        <dbReference type="ARBA" id="ARBA00022801"/>
    </source>
</evidence>
<dbReference type="SUPFAM" id="SSF53098">
    <property type="entry name" value="Ribonuclease H-like"/>
    <property type="match status" value="1"/>
</dbReference>
<dbReference type="EC" id="3.1.26.4" evidence="3"/>
<dbReference type="Proteomes" id="UP000694700">
    <property type="component" value="Unplaced"/>
</dbReference>
<dbReference type="GO" id="GO:0043137">
    <property type="term" value="P:DNA replication, removal of RNA primer"/>
    <property type="evidence" value="ECO:0007669"/>
    <property type="project" value="TreeGrafter"/>
</dbReference>
<reference evidence="10" key="1">
    <citation type="submission" date="2025-08" db="UniProtKB">
        <authorList>
            <consortium name="Ensembl"/>
        </authorList>
    </citation>
    <scope>IDENTIFICATION</scope>
</reference>